<organism evidence="1 2">
    <name type="scientific">Halocaridina rubra</name>
    <name type="common">Hawaiian red shrimp</name>
    <dbReference type="NCBI Taxonomy" id="373956"/>
    <lineage>
        <taxon>Eukaryota</taxon>
        <taxon>Metazoa</taxon>
        <taxon>Ecdysozoa</taxon>
        <taxon>Arthropoda</taxon>
        <taxon>Crustacea</taxon>
        <taxon>Multicrustacea</taxon>
        <taxon>Malacostraca</taxon>
        <taxon>Eumalacostraca</taxon>
        <taxon>Eucarida</taxon>
        <taxon>Decapoda</taxon>
        <taxon>Pleocyemata</taxon>
        <taxon>Caridea</taxon>
        <taxon>Atyoidea</taxon>
        <taxon>Atyidae</taxon>
        <taxon>Halocaridina</taxon>
    </lineage>
</organism>
<keyword evidence="2" id="KW-1185">Reference proteome</keyword>
<accession>A0AAN9ACS7</accession>
<reference evidence="1 2" key="1">
    <citation type="submission" date="2023-11" db="EMBL/GenBank/DDBJ databases">
        <title>Halocaridina rubra genome assembly.</title>
        <authorList>
            <person name="Smith C."/>
        </authorList>
    </citation>
    <scope>NUCLEOTIDE SEQUENCE [LARGE SCALE GENOMIC DNA]</scope>
    <source>
        <strain evidence="1">EP-1</strain>
        <tissue evidence="1">Whole</tissue>
    </source>
</reference>
<dbReference type="EMBL" id="JAXCGZ010006698">
    <property type="protein sequence ID" value="KAK7079582.1"/>
    <property type="molecule type" value="Genomic_DNA"/>
</dbReference>
<protein>
    <submittedName>
        <fullName evidence="1">Uncharacterized protein</fullName>
    </submittedName>
</protein>
<name>A0AAN9ACS7_HALRR</name>
<feature type="non-terminal residue" evidence="1">
    <location>
        <position position="1"/>
    </location>
</feature>
<evidence type="ECO:0000313" key="2">
    <source>
        <dbReference type="Proteomes" id="UP001381693"/>
    </source>
</evidence>
<proteinExistence type="predicted"/>
<gene>
    <name evidence="1" type="ORF">SK128_014115</name>
</gene>
<comment type="caution">
    <text evidence="1">The sequence shown here is derived from an EMBL/GenBank/DDBJ whole genome shotgun (WGS) entry which is preliminary data.</text>
</comment>
<dbReference type="AlphaFoldDB" id="A0AAN9ACS7"/>
<evidence type="ECO:0000313" key="1">
    <source>
        <dbReference type="EMBL" id="KAK7079582.1"/>
    </source>
</evidence>
<sequence length="113" mass="12201">GYSESRSMGSVTTIAKIQTIFMLKSAIYRAVARLGGGLTHQQDVTISVINQDGIIKDIKTLPRVVSSAPTKCPRAPVPGSPLPYSSSVERANDLIADMQMALLCKQRDGLRNK</sequence>
<dbReference type="Proteomes" id="UP001381693">
    <property type="component" value="Unassembled WGS sequence"/>
</dbReference>